<dbReference type="AlphaFoldDB" id="A0A4Z2H471"/>
<feature type="transmembrane region" description="Helical" evidence="1">
    <location>
        <begin position="12"/>
        <end position="28"/>
    </location>
</feature>
<dbReference type="Proteomes" id="UP000314294">
    <property type="component" value="Unassembled WGS sequence"/>
</dbReference>
<gene>
    <name evidence="2" type="ORF">EYF80_029636</name>
</gene>
<keyword evidence="3" id="KW-1185">Reference proteome</keyword>
<keyword evidence="1" id="KW-1133">Transmembrane helix</keyword>
<evidence type="ECO:0000256" key="1">
    <source>
        <dbReference type="SAM" id="Phobius"/>
    </source>
</evidence>
<evidence type="ECO:0000313" key="3">
    <source>
        <dbReference type="Proteomes" id="UP000314294"/>
    </source>
</evidence>
<proteinExistence type="predicted"/>
<keyword evidence="1" id="KW-0472">Membrane</keyword>
<sequence>MDECSRTDVWPAAAAAAAVVVVVVVVVVEQSSRRGRADCTTRGPIDGGVMSLVLAGVQRDRSGAEGGQRGEGRARI</sequence>
<accession>A0A4Z2H471</accession>
<name>A0A4Z2H471_9TELE</name>
<reference evidence="2 3" key="1">
    <citation type="submission" date="2019-03" db="EMBL/GenBank/DDBJ databases">
        <title>First draft genome of Liparis tanakae, snailfish: a comprehensive survey of snailfish specific genes.</title>
        <authorList>
            <person name="Kim W."/>
            <person name="Song I."/>
            <person name="Jeong J.-H."/>
            <person name="Kim D."/>
            <person name="Kim S."/>
            <person name="Ryu S."/>
            <person name="Song J.Y."/>
            <person name="Lee S.K."/>
        </authorList>
    </citation>
    <scope>NUCLEOTIDE SEQUENCE [LARGE SCALE GENOMIC DNA]</scope>
    <source>
        <tissue evidence="2">Muscle</tissue>
    </source>
</reference>
<protein>
    <submittedName>
        <fullName evidence="2">Uncharacterized protein</fullName>
    </submittedName>
</protein>
<dbReference type="EMBL" id="SRLO01000340">
    <property type="protein sequence ID" value="TNN60085.1"/>
    <property type="molecule type" value="Genomic_DNA"/>
</dbReference>
<comment type="caution">
    <text evidence="2">The sequence shown here is derived from an EMBL/GenBank/DDBJ whole genome shotgun (WGS) entry which is preliminary data.</text>
</comment>
<evidence type="ECO:0000313" key="2">
    <source>
        <dbReference type="EMBL" id="TNN60085.1"/>
    </source>
</evidence>
<organism evidence="2 3">
    <name type="scientific">Liparis tanakae</name>
    <name type="common">Tanaka's snailfish</name>
    <dbReference type="NCBI Taxonomy" id="230148"/>
    <lineage>
        <taxon>Eukaryota</taxon>
        <taxon>Metazoa</taxon>
        <taxon>Chordata</taxon>
        <taxon>Craniata</taxon>
        <taxon>Vertebrata</taxon>
        <taxon>Euteleostomi</taxon>
        <taxon>Actinopterygii</taxon>
        <taxon>Neopterygii</taxon>
        <taxon>Teleostei</taxon>
        <taxon>Neoteleostei</taxon>
        <taxon>Acanthomorphata</taxon>
        <taxon>Eupercaria</taxon>
        <taxon>Perciformes</taxon>
        <taxon>Cottioidei</taxon>
        <taxon>Cottales</taxon>
        <taxon>Liparidae</taxon>
        <taxon>Liparis</taxon>
    </lineage>
</organism>
<keyword evidence="1" id="KW-0812">Transmembrane</keyword>